<dbReference type="GO" id="GO:0016491">
    <property type="term" value="F:oxidoreductase activity"/>
    <property type="evidence" value="ECO:0007669"/>
    <property type="project" value="UniProtKB-KW"/>
</dbReference>
<feature type="region of interest" description="Disordered" evidence="3">
    <location>
        <begin position="224"/>
        <end position="251"/>
    </location>
</feature>
<accession>A0A127Z3R0</accession>
<dbReference type="Gene3D" id="3.40.50.720">
    <property type="entry name" value="NAD(P)-binding Rossmann-like Domain"/>
    <property type="match status" value="1"/>
</dbReference>
<sequence length="491" mass="53729">MPVHILASSISSTVPTQYWATIAASLIAISFLKTWSKGAKLLDPPSPSPDPSLTDLHGRVILIASGAFTPLGVVTLSALAHRGAQIIALHPDIASPQVVQLISLIRDSTQSELVYAEQCDLSSLESISAFAALWNSGDKKQQGGVRRLDGLLFLPPAREELRSVQVGEGGGRRERIYQLHVLARFHLVNSLLSGLLVQPREREVRVVSVVSPFYAAGLTHFDVLAPTTPPSTKRGGKKEKESTGQTAKSQLQTLSESSYSALVGAASLRWHALTVELQRRVDLLAEADPRPKTKLPGIDVLPTTTTTTPSSKPTATETIQQQAATRMCQHSNIAIINVCVGFERSSDIIDTFLPSPSTSSSTLRTFLRTLLLLLLWPLIWLLSKSPATAADSVVWATTRHLEPLSARFDRVLTALTTTTTTTREGKGGEVRRWQDPLIPGELYREGRIVRPRLPSRFGEEGAAWSELWRQTEHDVEVKVRQRGGEIKRPKV</sequence>
<dbReference type="EMBL" id="LK056678">
    <property type="protein sequence ID" value="CDR88345.1"/>
    <property type="molecule type" value="Genomic_DNA"/>
</dbReference>
<feature type="compositionally biased region" description="Low complexity" evidence="3">
    <location>
        <begin position="302"/>
        <end position="314"/>
    </location>
</feature>
<dbReference type="PANTHER" id="PTHR24320">
    <property type="entry name" value="RETINOL DEHYDROGENASE"/>
    <property type="match status" value="1"/>
</dbReference>
<comment type="similarity">
    <text evidence="1">Belongs to the short-chain dehydrogenases/reductases (SDR) family.</text>
</comment>
<proteinExistence type="inferred from homology"/>
<dbReference type="AlphaFoldDB" id="A0A127Z3R0"/>
<feature type="region of interest" description="Disordered" evidence="3">
    <location>
        <begin position="294"/>
        <end position="314"/>
    </location>
</feature>
<reference evidence="4" key="1">
    <citation type="submission" date="2014-06" db="EMBL/GenBank/DDBJ databases">
        <authorList>
            <person name="Ju J."/>
            <person name="Zhang J."/>
        </authorList>
    </citation>
    <scope>NUCLEOTIDE SEQUENCE</scope>
    <source>
        <strain evidence="4">SscI8</strain>
    </source>
</reference>
<organism evidence="4">
    <name type="scientific">Sporisorium scitamineum</name>
    <dbReference type="NCBI Taxonomy" id="49012"/>
    <lineage>
        <taxon>Eukaryota</taxon>
        <taxon>Fungi</taxon>
        <taxon>Dikarya</taxon>
        <taxon>Basidiomycota</taxon>
        <taxon>Ustilaginomycotina</taxon>
        <taxon>Ustilaginomycetes</taxon>
        <taxon>Ustilaginales</taxon>
        <taxon>Ustilaginaceae</taxon>
        <taxon>Sporisorium</taxon>
    </lineage>
</organism>
<dbReference type="InterPro" id="IPR036291">
    <property type="entry name" value="NAD(P)-bd_dom_sf"/>
</dbReference>
<evidence type="ECO:0000313" key="4">
    <source>
        <dbReference type="EMBL" id="CDR88345.1"/>
    </source>
</evidence>
<dbReference type="SUPFAM" id="SSF51735">
    <property type="entry name" value="NAD(P)-binding Rossmann-fold domains"/>
    <property type="match status" value="1"/>
</dbReference>
<evidence type="ECO:0000256" key="1">
    <source>
        <dbReference type="ARBA" id="ARBA00006484"/>
    </source>
</evidence>
<dbReference type="OrthoDB" id="191979at2759"/>
<evidence type="ECO:0000256" key="3">
    <source>
        <dbReference type="SAM" id="MobiDB-lite"/>
    </source>
</evidence>
<dbReference type="PANTHER" id="PTHR24320:SF152">
    <property type="entry name" value="SHORT-CHAIN DEHYDROGENASE_REDUCTASE FAMILY PROTEIN"/>
    <property type="match status" value="1"/>
</dbReference>
<protein>
    <recommendedName>
        <fullName evidence="5">Ketoreductase (KR) domain-containing protein</fullName>
    </recommendedName>
</protein>
<evidence type="ECO:0000256" key="2">
    <source>
        <dbReference type="ARBA" id="ARBA00023002"/>
    </source>
</evidence>
<gene>
    <name evidence="4" type="ORF">SPSC_04172</name>
</gene>
<name>A0A127Z3R0_9BASI</name>
<keyword evidence="2" id="KW-0560">Oxidoreductase</keyword>
<evidence type="ECO:0008006" key="5">
    <source>
        <dbReference type="Google" id="ProtNLM"/>
    </source>
</evidence>